<evidence type="ECO:0000259" key="2">
    <source>
        <dbReference type="Pfam" id="PF00144"/>
    </source>
</evidence>
<dbReference type="PANTHER" id="PTHR43283">
    <property type="entry name" value="BETA-LACTAMASE-RELATED"/>
    <property type="match status" value="1"/>
</dbReference>
<keyword evidence="4" id="KW-1185">Reference proteome</keyword>
<evidence type="ECO:0000313" key="3">
    <source>
        <dbReference type="EMBL" id="NVD38395.1"/>
    </source>
</evidence>
<reference evidence="3 4" key="1">
    <citation type="submission" date="2020-06" db="EMBL/GenBank/DDBJ databases">
        <authorList>
            <person name="Grouzdev D.S."/>
        </authorList>
    </citation>
    <scope>NUCLEOTIDE SEQUENCE [LARGE SCALE GENOMIC DNA]</scope>
    <source>
        <strain evidence="3 4">HO-A22</strain>
    </source>
</reference>
<feature type="domain" description="Beta-lactamase-related" evidence="2">
    <location>
        <begin position="21"/>
        <end position="116"/>
    </location>
</feature>
<proteinExistence type="predicted"/>
<evidence type="ECO:0000313" key="4">
    <source>
        <dbReference type="Proteomes" id="UP000520198"/>
    </source>
</evidence>
<dbReference type="SUPFAM" id="SSF56601">
    <property type="entry name" value="beta-lactamase/transpeptidase-like"/>
    <property type="match status" value="1"/>
</dbReference>
<dbReference type="AlphaFoldDB" id="A0A7Y6Q3W7"/>
<protein>
    <submittedName>
        <fullName evidence="3">Serine hydrolase</fullName>
    </submittedName>
</protein>
<gene>
    <name evidence="3" type="ORF">HT585_05970</name>
</gene>
<dbReference type="PANTHER" id="PTHR43283:SF3">
    <property type="entry name" value="BETA-LACTAMASE FAMILY PROTEIN (AFU_ORTHOLOGUE AFUA_5G07500)"/>
    <property type="match status" value="1"/>
</dbReference>
<keyword evidence="3" id="KW-0378">Hydrolase</keyword>
<organism evidence="3 4">
    <name type="scientific">Ensifer oleiphilus</name>
    <dbReference type="NCBI Taxonomy" id="2742698"/>
    <lineage>
        <taxon>Bacteria</taxon>
        <taxon>Pseudomonadati</taxon>
        <taxon>Pseudomonadota</taxon>
        <taxon>Alphaproteobacteria</taxon>
        <taxon>Hyphomicrobiales</taxon>
        <taxon>Rhizobiaceae</taxon>
        <taxon>Sinorhizobium/Ensifer group</taxon>
        <taxon>Ensifer</taxon>
    </lineage>
</organism>
<sequence>MAPIKRASPPASVCSRNSPSSNDRLTFLEASRKGGGPLLSPKTVRTMMQDQTGPKAGTQGPRWGFGYGWAVLVDPAAAGTPHSKGTIQWGGAYGHDWFVDPVENITVVVLTNTAFEGMWGQFTRDVRDAIYAKR</sequence>
<comment type="caution">
    <text evidence="3">The sequence shown here is derived from an EMBL/GenBank/DDBJ whole genome shotgun (WGS) entry which is preliminary data.</text>
</comment>
<accession>A0A7Y6Q3W7</accession>
<dbReference type="Gene3D" id="3.40.710.10">
    <property type="entry name" value="DD-peptidase/beta-lactamase superfamily"/>
    <property type="match status" value="1"/>
</dbReference>
<name>A0A7Y6Q3W7_9HYPH</name>
<dbReference type="InterPro" id="IPR012338">
    <property type="entry name" value="Beta-lactam/transpept-like"/>
</dbReference>
<evidence type="ECO:0000256" key="1">
    <source>
        <dbReference type="SAM" id="MobiDB-lite"/>
    </source>
</evidence>
<dbReference type="EMBL" id="JABWDU010000001">
    <property type="protein sequence ID" value="NVD38395.1"/>
    <property type="molecule type" value="Genomic_DNA"/>
</dbReference>
<dbReference type="Pfam" id="PF00144">
    <property type="entry name" value="Beta-lactamase"/>
    <property type="match status" value="1"/>
</dbReference>
<feature type="region of interest" description="Disordered" evidence="1">
    <location>
        <begin position="1"/>
        <end position="23"/>
    </location>
</feature>
<dbReference type="InterPro" id="IPR001466">
    <property type="entry name" value="Beta-lactam-related"/>
</dbReference>
<dbReference type="Proteomes" id="UP000520198">
    <property type="component" value="Unassembled WGS sequence"/>
</dbReference>
<dbReference type="GO" id="GO:0016787">
    <property type="term" value="F:hydrolase activity"/>
    <property type="evidence" value="ECO:0007669"/>
    <property type="project" value="UniProtKB-KW"/>
</dbReference>
<dbReference type="InterPro" id="IPR050789">
    <property type="entry name" value="Diverse_Enzym_Activities"/>
</dbReference>
<feature type="compositionally biased region" description="Polar residues" evidence="1">
    <location>
        <begin position="14"/>
        <end position="23"/>
    </location>
</feature>